<keyword evidence="2" id="KW-1185">Reference proteome</keyword>
<dbReference type="Proteomes" id="UP000286134">
    <property type="component" value="Unassembled WGS sequence"/>
</dbReference>
<protein>
    <submittedName>
        <fullName evidence="1">Uncharacterized protein</fullName>
    </submittedName>
</protein>
<comment type="caution">
    <text evidence="1">The sequence shown here is derived from an EMBL/GenBank/DDBJ whole genome shotgun (WGS) entry which is preliminary data.</text>
</comment>
<gene>
    <name evidence="1" type="ORF">OnM2_014022</name>
</gene>
<reference evidence="1 2" key="1">
    <citation type="journal article" date="2018" name="BMC Genomics">
        <title>Comparative genome analyses reveal sequence features reflecting distinct modes of host-adaptation between dicot and monocot powdery mildew.</title>
        <authorList>
            <person name="Wu Y."/>
            <person name="Ma X."/>
            <person name="Pan Z."/>
            <person name="Kale S.D."/>
            <person name="Song Y."/>
            <person name="King H."/>
            <person name="Zhang Q."/>
            <person name="Presley C."/>
            <person name="Deng X."/>
            <person name="Wei C.I."/>
            <person name="Xiao S."/>
        </authorList>
    </citation>
    <scope>NUCLEOTIDE SEQUENCE [LARGE SCALE GENOMIC DNA]</scope>
    <source>
        <strain evidence="1">UMSG2</strain>
    </source>
</reference>
<name>A0A420I5S4_9PEZI</name>
<proteinExistence type="predicted"/>
<dbReference type="OrthoDB" id="3596697at2759"/>
<evidence type="ECO:0000313" key="2">
    <source>
        <dbReference type="Proteomes" id="UP000286134"/>
    </source>
</evidence>
<dbReference type="EMBL" id="MCFK01001416">
    <property type="protein sequence ID" value="RKF65001.1"/>
    <property type="molecule type" value="Genomic_DNA"/>
</dbReference>
<accession>A0A420I5S4</accession>
<sequence length="69" mass="7848">MLSIIDSTISWCEKTALRYENYKIQDDELWEVACDDLIEAISDGIIDLNVPKPSGTYNNALMNLRGVLR</sequence>
<evidence type="ECO:0000313" key="1">
    <source>
        <dbReference type="EMBL" id="RKF65001.1"/>
    </source>
</evidence>
<dbReference type="AlphaFoldDB" id="A0A420I5S4"/>
<organism evidence="1 2">
    <name type="scientific">Erysiphe neolycopersici</name>
    <dbReference type="NCBI Taxonomy" id="212602"/>
    <lineage>
        <taxon>Eukaryota</taxon>
        <taxon>Fungi</taxon>
        <taxon>Dikarya</taxon>
        <taxon>Ascomycota</taxon>
        <taxon>Pezizomycotina</taxon>
        <taxon>Leotiomycetes</taxon>
        <taxon>Erysiphales</taxon>
        <taxon>Erysiphaceae</taxon>
        <taxon>Erysiphe</taxon>
    </lineage>
</organism>